<sequence length="440" mass="47256">MSEQEPQNVAAFKAWLVQNGARIHPDVLFEPVASGFNVVAGSDVPADTTVVSIPFSLAITPALSRSALGTLFANAGATVPELNELSERQLVCTYLCMHWIAESSNSQGALQHGPYINTLPSPEKLRTPLHFTPAEVDAFRGSNLYGATLDRRRDWEVEWEQCKTVVNAANPSWAAAFTWERYLTASTYLSSRAFPSTVLSESPTLVTTASSYPVLLPGIDALNHARGHSVSWVVSSPSASSPTSAEPSISLVIHAPTPRGAELLNNYGPKPNSELILGYGFSLPNNPDDTIVLKIGGPSAASASSSQGGSASSPGKWEVGRGARGAEPVWEAVLAAVRAQGGDEEDEDEEGDAIEDELCAADMLAEMAQSLYDRLPPFPPANKAEMRPEVVEMLGHYLEGQRNILQSLVSFARDKEAQALQRAREEGLDIVDEEDEEAED</sequence>
<feature type="compositionally biased region" description="Low complexity" evidence="1">
    <location>
        <begin position="299"/>
        <end position="315"/>
    </location>
</feature>
<evidence type="ECO:0000313" key="2">
    <source>
        <dbReference type="EMBL" id="OSD03733.1"/>
    </source>
</evidence>
<proteinExistence type="predicted"/>
<gene>
    <name evidence="2" type="ORF">PYCCODRAFT_1444314</name>
</gene>
<dbReference type="Proteomes" id="UP000193067">
    <property type="component" value="Unassembled WGS sequence"/>
</dbReference>
<dbReference type="EMBL" id="KZ084099">
    <property type="protein sequence ID" value="OSD03733.1"/>
    <property type="molecule type" value="Genomic_DNA"/>
</dbReference>
<dbReference type="InterPro" id="IPR050600">
    <property type="entry name" value="SETD3_SETD6_MTase"/>
</dbReference>
<dbReference type="PANTHER" id="PTHR13271:SF147">
    <property type="entry name" value="PROTEIN-LYSINE N-METHYLTRANSFERASE EFM1-RELATED"/>
    <property type="match status" value="1"/>
</dbReference>
<dbReference type="GO" id="GO:0016279">
    <property type="term" value="F:protein-lysine N-methyltransferase activity"/>
    <property type="evidence" value="ECO:0007669"/>
    <property type="project" value="TreeGrafter"/>
</dbReference>
<keyword evidence="3" id="KW-1185">Reference proteome</keyword>
<dbReference type="InterPro" id="IPR046341">
    <property type="entry name" value="SET_dom_sf"/>
</dbReference>
<name>A0A1Y2ISS6_TRAC3</name>
<feature type="region of interest" description="Disordered" evidence="1">
    <location>
        <begin position="299"/>
        <end position="322"/>
    </location>
</feature>
<reference evidence="2 3" key="1">
    <citation type="journal article" date="2015" name="Biotechnol. Biofuels">
        <title>Enhanced degradation of softwood versus hardwood by the white-rot fungus Pycnoporus coccineus.</title>
        <authorList>
            <person name="Couturier M."/>
            <person name="Navarro D."/>
            <person name="Chevret D."/>
            <person name="Henrissat B."/>
            <person name="Piumi F."/>
            <person name="Ruiz-Duenas F.J."/>
            <person name="Martinez A.T."/>
            <person name="Grigoriev I.V."/>
            <person name="Riley R."/>
            <person name="Lipzen A."/>
            <person name="Berrin J.G."/>
            <person name="Master E.R."/>
            <person name="Rosso M.N."/>
        </authorList>
    </citation>
    <scope>NUCLEOTIDE SEQUENCE [LARGE SCALE GENOMIC DNA]</scope>
    <source>
        <strain evidence="2 3">BRFM310</strain>
    </source>
</reference>
<evidence type="ECO:0000313" key="3">
    <source>
        <dbReference type="Proteomes" id="UP000193067"/>
    </source>
</evidence>
<evidence type="ECO:0000256" key="1">
    <source>
        <dbReference type="SAM" id="MobiDB-lite"/>
    </source>
</evidence>
<dbReference type="Gene3D" id="3.90.1410.10">
    <property type="entry name" value="set domain protein methyltransferase, domain 1"/>
    <property type="match status" value="1"/>
</dbReference>
<protein>
    <submittedName>
        <fullName evidence="2">SET domain-containing protein</fullName>
    </submittedName>
</protein>
<dbReference type="SUPFAM" id="SSF82199">
    <property type="entry name" value="SET domain"/>
    <property type="match status" value="1"/>
</dbReference>
<dbReference type="PANTHER" id="PTHR13271">
    <property type="entry name" value="UNCHARACTERIZED PUTATIVE METHYLTRANSFERASE"/>
    <property type="match status" value="1"/>
</dbReference>
<accession>A0A1Y2ISS6</accession>
<dbReference type="GO" id="GO:0005634">
    <property type="term" value="C:nucleus"/>
    <property type="evidence" value="ECO:0007669"/>
    <property type="project" value="TreeGrafter"/>
</dbReference>
<dbReference type="STRING" id="1353009.A0A1Y2ISS6"/>
<dbReference type="AlphaFoldDB" id="A0A1Y2ISS6"/>
<dbReference type="OrthoDB" id="42889at2759"/>
<organism evidence="2 3">
    <name type="scientific">Trametes coccinea (strain BRFM310)</name>
    <name type="common">Pycnoporus coccineus</name>
    <dbReference type="NCBI Taxonomy" id="1353009"/>
    <lineage>
        <taxon>Eukaryota</taxon>
        <taxon>Fungi</taxon>
        <taxon>Dikarya</taxon>
        <taxon>Basidiomycota</taxon>
        <taxon>Agaricomycotina</taxon>
        <taxon>Agaricomycetes</taxon>
        <taxon>Polyporales</taxon>
        <taxon>Polyporaceae</taxon>
        <taxon>Trametes</taxon>
    </lineage>
</organism>